<evidence type="ECO:0000313" key="1">
    <source>
        <dbReference type="EMBL" id="AGA80841.1"/>
    </source>
</evidence>
<sequence length="138" mass="16219">MKTQPLNCEQCFNNFQDSLSELQEVIEEINLRGVNPKNEQHLHRSFELTHELALNAMSEYFRKQGRPPYSGSRDITLDAFNEELIDDGKGWLDMIICRIKATPVYTEDVHKNVSQNILKNYIHLFENFEKKMKMALDQ</sequence>
<dbReference type="HOGENOM" id="CLU_118479_1_0_10"/>
<proteinExistence type="predicted"/>
<name>L0G751_ECHVK</name>
<dbReference type="SUPFAM" id="SSF81593">
    <property type="entry name" value="Nucleotidyltransferase substrate binding subunit/domain"/>
    <property type="match status" value="1"/>
</dbReference>
<evidence type="ECO:0000313" key="2">
    <source>
        <dbReference type="Proteomes" id="UP000010796"/>
    </source>
</evidence>
<dbReference type="OrthoDB" id="9810452at2"/>
<protein>
    <submittedName>
        <fullName evidence="1">Nucleotidyltransferase family protein</fullName>
    </submittedName>
</protein>
<dbReference type="Pfam" id="PF08780">
    <property type="entry name" value="NTase_sub_bind"/>
    <property type="match status" value="1"/>
</dbReference>
<dbReference type="Proteomes" id="UP000010796">
    <property type="component" value="Chromosome"/>
</dbReference>
<dbReference type="Gene3D" id="1.20.120.330">
    <property type="entry name" value="Nucleotidyltransferases domain 2"/>
    <property type="match status" value="1"/>
</dbReference>
<accession>L0G751</accession>
<dbReference type="GO" id="GO:0016740">
    <property type="term" value="F:transferase activity"/>
    <property type="evidence" value="ECO:0007669"/>
    <property type="project" value="UniProtKB-KW"/>
</dbReference>
<dbReference type="EMBL" id="CP003346">
    <property type="protein sequence ID" value="AGA80841.1"/>
    <property type="molecule type" value="Genomic_DNA"/>
</dbReference>
<reference evidence="2" key="1">
    <citation type="submission" date="2012-02" db="EMBL/GenBank/DDBJ databases">
        <title>The complete genome of Echinicola vietnamensis DSM 17526.</title>
        <authorList>
            <person name="Lucas S."/>
            <person name="Copeland A."/>
            <person name="Lapidus A."/>
            <person name="Glavina del Rio T."/>
            <person name="Dalin E."/>
            <person name="Tice H."/>
            <person name="Bruce D."/>
            <person name="Goodwin L."/>
            <person name="Pitluck S."/>
            <person name="Peters L."/>
            <person name="Ovchinnikova G."/>
            <person name="Teshima H."/>
            <person name="Kyrpides N."/>
            <person name="Mavromatis K."/>
            <person name="Ivanova N."/>
            <person name="Brettin T."/>
            <person name="Detter J.C."/>
            <person name="Han C."/>
            <person name="Larimer F."/>
            <person name="Land M."/>
            <person name="Hauser L."/>
            <person name="Markowitz V."/>
            <person name="Cheng J.-F."/>
            <person name="Hugenholtz P."/>
            <person name="Woyke T."/>
            <person name="Wu D."/>
            <person name="Brambilla E."/>
            <person name="Klenk H.-P."/>
            <person name="Eisen J.A."/>
        </authorList>
    </citation>
    <scope>NUCLEOTIDE SEQUENCE [LARGE SCALE GENOMIC DNA]</scope>
    <source>
        <strain evidence="2">DSM 17526 / LMG 23754 / KMM 6221</strain>
    </source>
</reference>
<keyword evidence="2" id="KW-1185">Reference proteome</keyword>
<dbReference type="KEGG" id="evi:Echvi_4674"/>
<dbReference type="RefSeq" id="WP_015268363.1">
    <property type="nucleotide sequence ID" value="NC_019904.1"/>
</dbReference>
<keyword evidence="1" id="KW-0808">Transferase</keyword>
<dbReference type="PATRIC" id="fig|926556.3.peg.4941"/>
<dbReference type="STRING" id="926556.Echvi_4674"/>
<organism evidence="1 2">
    <name type="scientific">Echinicola vietnamensis (strain DSM 17526 / LMG 23754 / KMM 6221)</name>
    <dbReference type="NCBI Taxonomy" id="926556"/>
    <lineage>
        <taxon>Bacteria</taxon>
        <taxon>Pseudomonadati</taxon>
        <taxon>Bacteroidota</taxon>
        <taxon>Cytophagia</taxon>
        <taxon>Cytophagales</taxon>
        <taxon>Cyclobacteriaceae</taxon>
        <taxon>Echinicola</taxon>
    </lineage>
</organism>
<dbReference type="InterPro" id="IPR010235">
    <property type="entry name" value="HepT"/>
</dbReference>
<dbReference type="AlphaFoldDB" id="L0G751"/>
<gene>
    <name evidence="1" type="ordered locus">Echvi_4674</name>
</gene>
<dbReference type="eggNOG" id="ENOG5033K2M">
    <property type="taxonomic scope" value="Bacteria"/>
</dbReference>